<keyword evidence="2" id="KW-1185">Reference proteome</keyword>
<evidence type="ECO:0000313" key="1">
    <source>
        <dbReference type="EMBL" id="XPM64302.1"/>
    </source>
</evidence>
<name>A0ACD5GTX0_9CYAN</name>
<dbReference type="Proteomes" id="UP000095472">
    <property type="component" value="Chromosome"/>
</dbReference>
<sequence length="208" mass="23515">MLPRQIARELALLSLSQLPTTPEKLETQQLQDLMLAVVRTLRTEASEALETAAAELQRSSDRLLDSETIANSVPSARAMLKESIELAQLAINRVGSAMEIPELVYLSSNQQEVYEYALELTKLVHANRTEVDNILKQSLVNWQLDRIARIDRDILRIAVVEMLYVGIDEKVAINQAIELAKRYSGNEEYRFINGVLRRVSNLLKSNLV</sequence>
<reference evidence="1 2" key="1">
    <citation type="journal article" date="2016" name="Genome Announc.">
        <title>Draft Genome Sequence of the Thermotolerant Cyanobacterium Desertifilum sp. IPPAS B-1220.</title>
        <authorList>
            <person name="Mironov K.S."/>
            <person name="Sinetova M.A."/>
            <person name="Bolatkhan K."/>
            <person name="Zayadan B.K."/>
            <person name="Ustinova V.V."/>
            <person name="Kupriyanova E.V."/>
            <person name="Skrypnik A.N."/>
            <person name="Gogoleva N.E."/>
            <person name="Gogolev Y.V."/>
            <person name="Los D.A."/>
        </authorList>
    </citation>
    <scope>NUCLEOTIDE SEQUENCE [LARGE SCALE GENOMIC DNA]</scope>
    <source>
        <strain evidence="1 2">IPPAS B-1220</strain>
    </source>
</reference>
<accession>A0ACD5GTX0</accession>
<evidence type="ECO:0000313" key="2">
    <source>
        <dbReference type="Proteomes" id="UP000095472"/>
    </source>
</evidence>
<gene>
    <name evidence="1" type="primary">nusB</name>
    <name evidence="1" type="ORF">BH720_036080</name>
</gene>
<proteinExistence type="predicted"/>
<protein>
    <submittedName>
        <fullName evidence="1">Transcription antitermination factor NusB</fullName>
    </submittedName>
</protein>
<dbReference type="EMBL" id="CP182909">
    <property type="protein sequence ID" value="XPM64302.1"/>
    <property type="molecule type" value="Genomic_DNA"/>
</dbReference>
<organism evidence="1 2">
    <name type="scientific">Desertifilum tharense IPPAS B-1220</name>
    <dbReference type="NCBI Taxonomy" id="1781255"/>
    <lineage>
        <taxon>Bacteria</taxon>
        <taxon>Bacillati</taxon>
        <taxon>Cyanobacteriota</taxon>
        <taxon>Cyanophyceae</taxon>
        <taxon>Desertifilales</taxon>
        <taxon>Desertifilaceae</taxon>
        <taxon>Desertifilum</taxon>
    </lineage>
</organism>